<evidence type="ECO:0000313" key="2">
    <source>
        <dbReference type="EMBL" id="CAI8613864.1"/>
    </source>
</evidence>
<accession>A0AAV1AUT2</accession>
<evidence type="ECO:0000256" key="1">
    <source>
        <dbReference type="SAM" id="MobiDB-lite"/>
    </source>
</evidence>
<protein>
    <submittedName>
        <fullName evidence="2">Uncharacterized protein</fullName>
    </submittedName>
</protein>
<feature type="compositionally biased region" description="Acidic residues" evidence="1">
    <location>
        <begin position="114"/>
        <end position="131"/>
    </location>
</feature>
<organism evidence="2 3">
    <name type="scientific">Vicia faba</name>
    <name type="common">Broad bean</name>
    <name type="synonym">Faba vulgaris</name>
    <dbReference type="NCBI Taxonomy" id="3906"/>
    <lineage>
        <taxon>Eukaryota</taxon>
        <taxon>Viridiplantae</taxon>
        <taxon>Streptophyta</taxon>
        <taxon>Embryophyta</taxon>
        <taxon>Tracheophyta</taxon>
        <taxon>Spermatophyta</taxon>
        <taxon>Magnoliopsida</taxon>
        <taxon>eudicotyledons</taxon>
        <taxon>Gunneridae</taxon>
        <taxon>Pentapetalae</taxon>
        <taxon>rosids</taxon>
        <taxon>fabids</taxon>
        <taxon>Fabales</taxon>
        <taxon>Fabaceae</taxon>
        <taxon>Papilionoideae</taxon>
        <taxon>50 kb inversion clade</taxon>
        <taxon>NPAAA clade</taxon>
        <taxon>Hologalegina</taxon>
        <taxon>IRL clade</taxon>
        <taxon>Fabeae</taxon>
        <taxon>Vicia</taxon>
    </lineage>
</organism>
<evidence type="ECO:0000313" key="3">
    <source>
        <dbReference type="Proteomes" id="UP001157006"/>
    </source>
</evidence>
<reference evidence="2 3" key="1">
    <citation type="submission" date="2023-01" db="EMBL/GenBank/DDBJ databases">
        <authorList>
            <person name="Kreplak J."/>
        </authorList>
    </citation>
    <scope>NUCLEOTIDE SEQUENCE [LARGE SCALE GENOMIC DNA]</scope>
</reference>
<sequence>MLESCIFDQTLKHIESCDIKSPIAFSSLLCGVIIDQYSDILIEKDFMCKRAPALGFHYKLFQGTHVPDIVMTSAETSNVKAHSKKADVIVVLKETRKELDARKRTLEELIASLEQEENEEQMREEDADEEQHDGSARSSPEDAVENSASSGDDST</sequence>
<feature type="region of interest" description="Disordered" evidence="1">
    <location>
        <begin position="110"/>
        <end position="155"/>
    </location>
</feature>
<dbReference type="AlphaFoldDB" id="A0AAV1AUT2"/>
<proteinExistence type="predicted"/>
<dbReference type="EMBL" id="OX451740">
    <property type="protein sequence ID" value="CAI8613864.1"/>
    <property type="molecule type" value="Genomic_DNA"/>
</dbReference>
<feature type="compositionally biased region" description="Polar residues" evidence="1">
    <location>
        <begin position="146"/>
        <end position="155"/>
    </location>
</feature>
<dbReference type="Proteomes" id="UP001157006">
    <property type="component" value="Chromosome 5"/>
</dbReference>
<gene>
    <name evidence="2" type="ORF">VFH_V101480</name>
</gene>
<keyword evidence="3" id="KW-1185">Reference proteome</keyword>
<name>A0AAV1AUT2_VICFA</name>